<protein>
    <submittedName>
        <fullName evidence="2">Uncharacterized protein</fullName>
    </submittedName>
</protein>
<gene>
    <name evidence="2" type="ORF">NAPIS_ORF01855</name>
</gene>
<evidence type="ECO:0000256" key="1">
    <source>
        <dbReference type="SAM" id="MobiDB-lite"/>
    </source>
</evidence>
<dbReference type="HOGENOM" id="CLU_2722831_0_0_1"/>
<organism evidence="2 3">
    <name type="scientific">Vairimorpha apis BRL 01</name>
    <dbReference type="NCBI Taxonomy" id="1037528"/>
    <lineage>
        <taxon>Eukaryota</taxon>
        <taxon>Fungi</taxon>
        <taxon>Fungi incertae sedis</taxon>
        <taxon>Microsporidia</taxon>
        <taxon>Nosematidae</taxon>
        <taxon>Vairimorpha</taxon>
    </lineage>
</organism>
<sequence length="72" mass="8198">MDEEVKVVNEDEVIDGVKMVNVKGGDNEDMEYIENVKDGNEEDDGMIDDNSDNEDIKYNNSDNKKDGNRKIN</sequence>
<keyword evidence="3" id="KW-1185">Reference proteome</keyword>
<name>T0KZ69_9MICR</name>
<dbReference type="EMBL" id="KE647272">
    <property type="protein sequence ID" value="EQB60572.1"/>
    <property type="molecule type" value="Genomic_DNA"/>
</dbReference>
<feature type="compositionally biased region" description="Basic and acidic residues" evidence="1">
    <location>
        <begin position="54"/>
        <end position="72"/>
    </location>
</feature>
<dbReference type="Proteomes" id="UP000053780">
    <property type="component" value="Unassembled WGS sequence"/>
</dbReference>
<reference evidence="2 3" key="1">
    <citation type="journal article" date="2013" name="BMC Genomics">
        <title>Genome sequencing and comparative genomics of honey bee microsporidia, Nosema apis reveal novel insights into host-parasite interactions.</title>
        <authorList>
            <person name="Chen Yp."/>
            <person name="Pettis J.S."/>
            <person name="Zhao Y."/>
            <person name="Liu X."/>
            <person name="Tallon L.J."/>
            <person name="Sadzewicz L.D."/>
            <person name="Li R."/>
            <person name="Zheng H."/>
            <person name="Huang S."/>
            <person name="Zhang X."/>
            <person name="Hamilton M.C."/>
            <person name="Pernal S.F."/>
            <person name="Melathopoulos A.P."/>
            <person name="Yan X."/>
            <person name="Evans J.D."/>
        </authorList>
    </citation>
    <scope>NUCLEOTIDE SEQUENCE [LARGE SCALE GENOMIC DNA]</scope>
    <source>
        <strain evidence="2 3">BRL 01</strain>
    </source>
</reference>
<accession>T0KZ69</accession>
<dbReference type="AlphaFoldDB" id="T0KZ69"/>
<evidence type="ECO:0000313" key="2">
    <source>
        <dbReference type="EMBL" id="EQB60572.1"/>
    </source>
</evidence>
<dbReference type="VEuPathDB" id="MicrosporidiaDB:NAPIS_ORF01855"/>
<feature type="compositionally biased region" description="Acidic residues" evidence="1">
    <location>
        <begin position="40"/>
        <end position="53"/>
    </location>
</feature>
<evidence type="ECO:0000313" key="3">
    <source>
        <dbReference type="Proteomes" id="UP000053780"/>
    </source>
</evidence>
<feature type="region of interest" description="Disordered" evidence="1">
    <location>
        <begin position="35"/>
        <end position="72"/>
    </location>
</feature>
<proteinExistence type="predicted"/>